<reference evidence="1 2" key="1">
    <citation type="submission" date="2024-06" db="EMBL/GenBank/DDBJ databases">
        <title>The Natural Products Discovery Center: Release of the First 8490 Sequenced Strains for Exploring Actinobacteria Biosynthetic Diversity.</title>
        <authorList>
            <person name="Kalkreuter E."/>
            <person name="Kautsar S.A."/>
            <person name="Yang D."/>
            <person name="Bader C.D."/>
            <person name="Teijaro C.N."/>
            <person name="Fluegel L."/>
            <person name="Davis C.M."/>
            <person name="Simpson J.R."/>
            <person name="Lauterbach L."/>
            <person name="Steele A.D."/>
            <person name="Gui C."/>
            <person name="Meng S."/>
            <person name="Li G."/>
            <person name="Viehrig K."/>
            <person name="Ye F."/>
            <person name="Su P."/>
            <person name="Kiefer A.F."/>
            <person name="Nichols A."/>
            <person name="Cepeda A.J."/>
            <person name="Yan W."/>
            <person name="Fan B."/>
            <person name="Jiang Y."/>
            <person name="Adhikari A."/>
            <person name="Zheng C.-J."/>
            <person name="Schuster L."/>
            <person name="Cowan T.M."/>
            <person name="Smanski M.J."/>
            <person name="Chevrette M.G."/>
            <person name="De Carvalho L.P.S."/>
            <person name="Shen B."/>
        </authorList>
    </citation>
    <scope>NUCLEOTIDE SEQUENCE [LARGE SCALE GENOMIC DNA]</scope>
    <source>
        <strain evidence="1 2">NPDC005137</strain>
    </source>
</reference>
<keyword evidence="1" id="KW-0418">Kinase</keyword>
<keyword evidence="2" id="KW-1185">Reference proteome</keyword>
<accession>A0ABV2U5Y3</accession>
<protein>
    <submittedName>
        <fullName evidence="1">Serine/threonine protein kinase</fullName>
    </submittedName>
</protein>
<gene>
    <name evidence="1" type="ORF">ABZV61_08605</name>
</gene>
<proteinExistence type="predicted"/>
<dbReference type="RefSeq" id="WP_234322032.1">
    <property type="nucleotide sequence ID" value="NZ_JBEOSG010000007.1"/>
</dbReference>
<organism evidence="1 2">
    <name type="scientific">Streptomyces sp. 900116325</name>
    <dbReference type="NCBI Taxonomy" id="3154295"/>
    <lineage>
        <taxon>Bacteria</taxon>
        <taxon>Bacillati</taxon>
        <taxon>Actinomycetota</taxon>
        <taxon>Actinomycetes</taxon>
        <taxon>Kitasatosporales</taxon>
        <taxon>Streptomycetaceae</taxon>
        <taxon>Streptomyces</taxon>
    </lineage>
</organism>
<dbReference type="GO" id="GO:0004674">
    <property type="term" value="F:protein serine/threonine kinase activity"/>
    <property type="evidence" value="ECO:0007669"/>
    <property type="project" value="UniProtKB-KW"/>
</dbReference>
<sequence length="136" mass="14337">MSTLIAGTGVASASSPADKAVAACGSSYYVQRQQSMGLGQNTTVFLLYSASTRNNCVVTVKHENAGAYYGTATGLGAGIQAEGGSWKKDDGDYKYYAGPVYLSAAGQCVRFWGHYEEIGASSIRDWYHTSTFGNCG</sequence>
<evidence type="ECO:0000313" key="2">
    <source>
        <dbReference type="Proteomes" id="UP001550044"/>
    </source>
</evidence>
<keyword evidence="1" id="KW-0808">Transferase</keyword>
<keyword evidence="1" id="KW-0723">Serine/threonine-protein kinase</keyword>
<name>A0ABV2U5Y3_9ACTN</name>
<comment type="caution">
    <text evidence="1">The sequence shown here is derived from an EMBL/GenBank/DDBJ whole genome shotgun (WGS) entry which is preliminary data.</text>
</comment>
<dbReference type="EMBL" id="JBEXIP010000004">
    <property type="protein sequence ID" value="MET8432859.1"/>
    <property type="molecule type" value="Genomic_DNA"/>
</dbReference>
<evidence type="ECO:0000313" key="1">
    <source>
        <dbReference type="EMBL" id="MET8432859.1"/>
    </source>
</evidence>
<dbReference type="Proteomes" id="UP001550044">
    <property type="component" value="Unassembled WGS sequence"/>
</dbReference>